<proteinExistence type="predicted"/>
<feature type="region of interest" description="Disordered" evidence="1">
    <location>
        <begin position="22"/>
        <end position="104"/>
    </location>
</feature>
<protein>
    <submittedName>
        <fullName evidence="2">Uncharacterized protein</fullName>
    </submittedName>
</protein>
<organism evidence="2 3">
    <name type="scientific">Ceratocystis lukuohia</name>
    <dbReference type="NCBI Taxonomy" id="2019550"/>
    <lineage>
        <taxon>Eukaryota</taxon>
        <taxon>Fungi</taxon>
        <taxon>Dikarya</taxon>
        <taxon>Ascomycota</taxon>
        <taxon>Pezizomycotina</taxon>
        <taxon>Sordariomycetes</taxon>
        <taxon>Hypocreomycetidae</taxon>
        <taxon>Microascales</taxon>
        <taxon>Ceratocystidaceae</taxon>
        <taxon>Ceratocystis</taxon>
    </lineage>
</organism>
<evidence type="ECO:0000256" key="1">
    <source>
        <dbReference type="SAM" id="MobiDB-lite"/>
    </source>
</evidence>
<dbReference type="EMBL" id="JABSNW010000005">
    <property type="protein sequence ID" value="KAL2887264.1"/>
    <property type="molecule type" value="Genomic_DNA"/>
</dbReference>
<evidence type="ECO:0000313" key="2">
    <source>
        <dbReference type="EMBL" id="KAL2887264.1"/>
    </source>
</evidence>
<feature type="compositionally biased region" description="Basic and acidic residues" evidence="1">
    <location>
        <begin position="84"/>
        <end position="104"/>
    </location>
</feature>
<reference evidence="2 3" key="1">
    <citation type="submission" date="2020-05" db="EMBL/GenBank/DDBJ databases">
        <title>Ceratocystis lukuohia genome.</title>
        <authorList>
            <person name="Harrington T.C."/>
            <person name="Kim K."/>
            <person name="Mayers C.G."/>
        </authorList>
    </citation>
    <scope>NUCLEOTIDE SEQUENCE [LARGE SCALE GENOMIC DNA]</scope>
    <source>
        <strain evidence="2 3">C4212</strain>
    </source>
</reference>
<name>A0ABR4MG69_9PEZI</name>
<comment type="caution">
    <text evidence="2">The sequence shown here is derived from an EMBL/GenBank/DDBJ whole genome shotgun (WGS) entry which is preliminary data.</text>
</comment>
<accession>A0ABR4MG69</accession>
<gene>
    <name evidence="2" type="ORF">HOO65_050385</name>
</gene>
<sequence length="104" mass="11667">MANSTTDSTQLHSECNIWDNIDPAADPRTAWAEEPKVPCAPEEVPAPTLPPNATLVDDQDWENVTKVDAEEEARRARMPTRQRSRLEEAEPIPTRDDGNHLSHL</sequence>
<keyword evidence="3" id="KW-1185">Reference proteome</keyword>
<dbReference type="Proteomes" id="UP001610728">
    <property type="component" value="Unassembled WGS sequence"/>
</dbReference>
<evidence type="ECO:0000313" key="3">
    <source>
        <dbReference type="Proteomes" id="UP001610728"/>
    </source>
</evidence>
<dbReference type="RefSeq" id="XP_070858444.1">
    <property type="nucleotide sequence ID" value="XM_071003562.1"/>
</dbReference>
<dbReference type="GeneID" id="98118997"/>
<feature type="compositionally biased region" description="Basic and acidic residues" evidence="1">
    <location>
        <begin position="63"/>
        <end position="75"/>
    </location>
</feature>